<keyword evidence="9" id="KW-1185">Reference proteome</keyword>
<comment type="catalytic activity">
    <reaction evidence="1">
        <text>Hydrolyzes the link between N-acetylmuramoyl residues and L-amino acid residues in certain cell-wall glycopeptides.</text>
        <dbReference type="EC" id="3.5.1.28"/>
    </reaction>
</comment>
<dbReference type="InterPro" id="IPR036505">
    <property type="entry name" value="Amidase/PGRP_sf"/>
</dbReference>
<evidence type="ECO:0000256" key="1">
    <source>
        <dbReference type="ARBA" id="ARBA00001561"/>
    </source>
</evidence>
<name>A0A0P6WJ81_9HYPH</name>
<dbReference type="PANTHER" id="PTHR30417">
    <property type="entry name" value="N-ACETYLMURAMOYL-L-ALANINE AMIDASE AMID"/>
    <property type="match status" value="1"/>
</dbReference>
<evidence type="ECO:0000313" key="9">
    <source>
        <dbReference type="Proteomes" id="UP000048984"/>
    </source>
</evidence>
<evidence type="ECO:0000313" key="8">
    <source>
        <dbReference type="EMBL" id="KPL54854.1"/>
    </source>
</evidence>
<reference evidence="8 9" key="1">
    <citation type="submission" date="2015-09" db="EMBL/GenBank/DDBJ databases">
        <authorList>
            <person name="Jackson K.R."/>
            <person name="Lunt B.L."/>
            <person name="Fisher J.N.B."/>
            <person name="Gardner A.V."/>
            <person name="Bailey M.E."/>
            <person name="Deus L.M."/>
            <person name="Earl A.S."/>
            <person name="Gibby P.D."/>
            <person name="Hartmann K.A."/>
            <person name="Liu J.E."/>
            <person name="Manci A.M."/>
            <person name="Nielsen D.A."/>
            <person name="Solomon M.B."/>
            <person name="Breakwell D.P."/>
            <person name="Burnett S.H."/>
            <person name="Grose J.H."/>
        </authorList>
    </citation>
    <scope>NUCLEOTIDE SEQUENCE [LARGE SCALE GENOMIC DNA]</scope>
    <source>
        <strain evidence="8 9">16</strain>
    </source>
</reference>
<evidence type="ECO:0000259" key="7">
    <source>
        <dbReference type="SMART" id="SM00644"/>
    </source>
</evidence>
<dbReference type="SUPFAM" id="SSF47090">
    <property type="entry name" value="PGBD-like"/>
    <property type="match status" value="1"/>
</dbReference>
<keyword evidence="5" id="KW-0961">Cell wall biogenesis/degradation</keyword>
<dbReference type="PANTHER" id="PTHR30417:SF1">
    <property type="entry name" value="N-ACETYLMURAMOYL-L-ALANINE AMIDASE AMID"/>
    <property type="match status" value="1"/>
</dbReference>
<evidence type="ECO:0000256" key="5">
    <source>
        <dbReference type="ARBA" id="ARBA00023316"/>
    </source>
</evidence>
<organism evidence="8 9">
    <name type="scientific">Prosthecodimorpha hirschii</name>
    <dbReference type="NCBI Taxonomy" id="665126"/>
    <lineage>
        <taxon>Bacteria</taxon>
        <taxon>Pseudomonadati</taxon>
        <taxon>Pseudomonadota</taxon>
        <taxon>Alphaproteobacteria</taxon>
        <taxon>Hyphomicrobiales</taxon>
        <taxon>Ancalomicrobiaceae</taxon>
        <taxon>Prosthecodimorpha</taxon>
    </lineage>
</organism>
<dbReference type="InterPro" id="IPR036366">
    <property type="entry name" value="PGBDSf"/>
</dbReference>
<proteinExistence type="inferred from homology"/>
<evidence type="ECO:0000256" key="3">
    <source>
        <dbReference type="ARBA" id="ARBA00011901"/>
    </source>
</evidence>
<dbReference type="SMART" id="SM00644">
    <property type="entry name" value="Ami_2"/>
    <property type="match status" value="1"/>
</dbReference>
<dbReference type="InterPro" id="IPR036365">
    <property type="entry name" value="PGBD-like_sf"/>
</dbReference>
<comment type="caution">
    <text evidence="8">The sequence shown here is derived from an EMBL/GenBank/DDBJ whole genome shotgun (WGS) entry which is preliminary data.</text>
</comment>
<dbReference type="InterPro" id="IPR002477">
    <property type="entry name" value="Peptidoglycan-bd-like"/>
</dbReference>
<dbReference type="RefSeq" id="WP_054361020.1">
    <property type="nucleotide sequence ID" value="NZ_LJYW01000001.1"/>
</dbReference>
<dbReference type="Pfam" id="PF01510">
    <property type="entry name" value="Amidase_2"/>
    <property type="match status" value="1"/>
</dbReference>
<dbReference type="EC" id="3.5.1.28" evidence="3"/>
<dbReference type="InterPro" id="IPR051206">
    <property type="entry name" value="NAMLAA_amidase_2"/>
</dbReference>
<dbReference type="Proteomes" id="UP000048984">
    <property type="component" value="Unassembled WGS sequence"/>
</dbReference>
<gene>
    <name evidence="8" type="ORF">ABB55_23700</name>
</gene>
<dbReference type="GO" id="GO:0019867">
    <property type="term" value="C:outer membrane"/>
    <property type="evidence" value="ECO:0007669"/>
    <property type="project" value="TreeGrafter"/>
</dbReference>
<comment type="similarity">
    <text evidence="2">Belongs to the N-acetylmuramoyl-L-alanine amidase 2 family.</text>
</comment>
<dbReference type="SUPFAM" id="SSF55846">
    <property type="entry name" value="N-acetylmuramoyl-L-alanine amidase-like"/>
    <property type="match status" value="1"/>
</dbReference>
<dbReference type="InterPro" id="IPR002502">
    <property type="entry name" value="Amidase_domain"/>
</dbReference>
<dbReference type="STRING" id="665126.ABB55_23700"/>
<keyword evidence="4" id="KW-0378">Hydrolase</keyword>
<dbReference type="GO" id="GO:0009254">
    <property type="term" value="P:peptidoglycan turnover"/>
    <property type="evidence" value="ECO:0007669"/>
    <property type="project" value="TreeGrafter"/>
</dbReference>
<accession>A0A0P6WJ81</accession>
<dbReference type="CDD" id="cd06583">
    <property type="entry name" value="PGRP"/>
    <property type="match status" value="1"/>
</dbReference>
<feature type="domain" description="N-acetylmuramoyl-L-alanine amidase" evidence="7">
    <location>
        <begin position="23"/>
        <end position="184"/>
    </location>
</feature>
<dbReference type="Gene3D" id="1.10.101.10">
    <property type="entry name" value="PGBD-like superfamily/PGBD"/>
    <property type="match status" value="1"/>
</dbReference>
<dbReference type="GO" id="GO:0008745">
    <property type="term" value="F:N-acetylmuramoyl-L-alanine amidase activity"/>
    <property type="evidence" value="ECO:0007669"/>
    <property type="project" value="UniProtKB-EC"/>
</dbReference>
<dbReference type="Pfam" id="PF01471">
    <property type="entry name" value="PG_binding_1"/>
    <property type="match status" value="1"/>
</dbReference>
<sequence>MTVEIAPSIEQPDTGLVQDLRPSPNHGERRGHAPIDTLILHYTGMPAGRGMDMAERAIRWLAAPESQVSCHYVVAEDGRITQMVAESRRAWHAGVSSWMGDSDINSRSVGVEIAHPGHPWDLAKAPDADPRDPAPVHPGYGDFPAVQIDAVTRLAADIVARNGIAAERVLAHSDVAPGRKRDPGEKFPWAQLAASGVGLWLDPEPVGGGRFMTRGDRGEPVAAMQALFGLFGYGIEIDGVFDERTADVVAAFQRHWRPALVDGVADQSTVTTLHRLLRACRLADAA</sequence>
<dbReference type="AlphaFoldDB" id="A0A0P6WJ81"/>
<dbReference type="Gene3D" id="3.40.80.10">
    <property type="entry name" value="Peptidoglycan recognition protein-like"/>
    <property type="match status" value="1"/>
</dbReference>
<evidence type="ECO:0000256" key="6">
    <source>
        <dbReference type="SAM" id="MobiDB-lite"/>
    </source>
</evidence>
<feature type="region of interest" description="Disordered" evidence="6">
    <location>
        <begin position="1"/>
        <end position="32"/>
    </location>
</feature>
<protein>
    <recommendedName>
        <fullName evidence="3">N-acetylmuramoyl-L-alanine amidase</fullName>
        <ecNumber evidence="3">3.5.1.28</ecNumber>
    </recommendedName>
</protein>
<evidence type="ECO:0000256" key="4">
    <source>
        <dbReference type="ARBA" id="ARBA00022801"/>
    </source>
</evidence>
<reference evidence="8 9" key="2">
    <citation type="submission" date="2015-10" db="EMBL/GenBank/DDBJ databases">
        <title>Draft Genome Sequence of Prosthecomicrobium hirschii ATCC 27832.</title>
        <authorList>
            <person name="Daniel J."/>
            <person name="Givan S.A."/>
            <person name="Brun Y.V."/>
            <person name="Brown P.J."/>
        </authorList>
    </citation>
    <scope>NUCLEOTIDE SEQUENCE [LARGE SCALE GENOMIC DNA]</scope>
    <source>
        <strain evidence="8 9">16</strain>
    </source>
</reference>
<dbReference type="EMBL" id="LJYW01000001">
    <property type="protein sequence ID" value="KPL54854.1"/>
    <property type="molecule type" value="Genomic_DNA"/>
</dbReference>
<evidence type="ECO:0000256" key="2">
    <source>
        <dbReference type="ARBA" id="ARBA00007553"/>
    </source>
</evidence>
<dbReference type="GO" id="GO:0009253">
    <property type="term" value="P:peptidoglycan catabolic process"/>
    <property type="evidence" value="ECO:0007669"/>
    <property type="project" value="InterPro"/>
</dbReference>
<dbReference type="GO" id="GO:0071555">
    <property type="term" value="P:cell wall organization"/>
    <property type="evidence" value="ECO:0007669"/>
    <property type="project" value="UniProtKB-KW"/>
</dbReference>